<dbReference type="EMBL" id="BMAR01000092">
    <property type="protein sequence ID" value="GFR53118.1"/>
    <property type="molecule type" value="Genomic_DNA"/>
</dbReference>
<feature type="compositionally biased region" description="Pro residues" evidence="1">
    <location>
        <begin position="22"/>
        <end position="32"/>
    </location>
</feature>
<feature type="non-terminal residue" evidence="2">
    <location>
        <position position="227"/>
    </location>
</feature>
<feature type="compositionally biased region" description="Basic and acidic residues" evidence="1">
    <location>
        <begin position="181"/>
        <end position="191"/>
    </location>
</feature>
<feature type="region of interest" description="Disordered" evidence="1">
    <location>
        <begin position="129"/>
        <end position="148"/>
    </location>
</feature>
<evidence type="ECO:0000313" key="2">
    <source>
        <dbReference type="EMBL" id="GFR53118.1"/>
    </source>
</evidence>
<feature type="region of interest" description="Disordered" evidence="1">
    <location>
        <begin position="1"/>
        <end position="32"/>
    </location>
</feature>
<sequence>MQSGGVTWQLPLTPGPDALQPPRAPLPPLLAPLPGAPRAAAVGTGTGTAGQVTQGSLSAAEQAVALQGLARGGVVAMQFSPQADHLAALVLPGYCPHHHGSPASCPPASCHPAALLVFPLRLPWGEQLRRRLPGGGGGAGAGGGGGAAGGAGLRPALMVQPCRCWLLPGLRELLRQRRQQARQEERQKQVEEQDEEQREEEKRVEEHARQQECNQLQEEGSGMARAG</sequence>
<evidence type="ECO:0000313" key="3">
    <source>
        <dbReference type="Proteomes" id="UP001054857"/>
    </source>
</evidence>
<protein>
    <submittedName>
        <fullName evidence="2">Uncharacterized protein</fullName>
    </submittedName>
</protein>
<proteinExistence type="predicted"/>
<gene>
    <name evidence="2" type="ORF">Agub_g15827</name>
</gene>
<accession>A0AAD3HU03</accession>
<dbReference type="Proteomes" id="UP001054857">
    <property type="component" value="Unassembled WGS sequence"/>
</dbReference>
<organism evidence="2 3">
    <name type="scientific">Astrephomene gubernaculifera</name>
    <dbReference type="NCBI Taxonomy" id="47775"/>
    <lineage>
        <taxon>Eukaryota</taxon>
        <taxon>Viridiplantae</taxon>
        <taxon>Chlorophyta</taxon>
        <taxon>core chlorophytes</taxon>
        <taxon>Chlorophyceae</taxon>
        <taxon>CS clade</taxon>
        <taxon>Chlamydomonadales</taxon>
        <taxon>Astrephomenaceae</taxon>
        <taxon>Astrephomene</taxon>
    </lineage>
</organism>
<keyword evidence="3" id="KW-1185">Reference proteome</keyword>
<feature type="region of interest" description="Disordered" evidence="1">
    <location>
        <begin position="179"/>
        <end position="227"/>
    </location>
</feature>
<reference evidence="2 3" key="1">
    <citation type="journal article" date="2021" name="Sci. Rep.">
        <title>Genome sequencing of the multicellular alga Astrephomene provides insights into convergent evolution of germ-soma differentiation.</title>
        <authorList>
            <person name="Yamashita S."/>
            <person name="Yamamoto K."/>
            <person name="Matsuzaki R."/>
            <person name="Suzuki S."/>
            <person name="Yamaguchi H."/>
            <person name="Hirooka S."/>
            <person name="Minakuchi Y."/>
            <person name="Miyagishima S."/>
            <person name="Kawachi M."/>
            <person name="Toyoda A."/>
            <person name="Nozaki H."/>
        </authorList>
    </citation>
    <scope>NUCLEOTIDE SEQUENCE [LARGE SCALE GENOMIC DNA]</scope>
    <source>
        <strain evidence="2 3">NIES-4017</strain>
    </source>
</reference>
<comment type="caution">
    <text evidence="2">The sequence shown here is derived from an EMBL/GenBank/DDBJ whole genome shotgun (WGS) entry which is preliminary data.</text>
</comment>
<evidence type="ECO:0000256" key="1">
    <source>
        <dbReference type="SAM" id="MobiDB-lite"/>
    </source>
</evidence>
<name>A0AAD3HU03_9CHLO</name>
<feature type="compositionally biased region" description="Gly residues" evidence="1">
    <location>
        <begin position="133"/>
        <end position="148"/>
    </location>
</feature>
<dbReference type="AlphaFoldDB" id="A0AAD3HU03"/>
<feature type="compositionally biased region" description="Basic and acidic residues" evidence="1">
    <location>
        <begin position="199"/>
        <end position="210"/>
    </location>
</feature>